<reference evidence="2" key="1">
    <citation type="submission" date="2022-09" db="EMBL/GenBank/DDBJ databases">
        <title>Haloadaptaus new haloarchaeum isolated from saline soil.</title>
        <authorList>
            <person name="Duran-Viseras A."/>
            <person name="Sanchez-Porro C."/>
            <person name="Ventosa A."/>
        </authorList>
    </citation>
    <scope>NUCLEOTIDE SEQUENCE</scope>
    <source>
        <strain evidence="2">F3-133</strain>
    </source>
</reference>
<dbReference type="Proteomes" id="UP001149411">
    <property type="component" value="Unassembled WGS sequence"/>
</dbReference>
<comment type="caution">
    <text evidence="2">The sequence shown here is derived from an EMBL/GenBank/DDBJ whole genome shotgun (WGS) entry which is preliminary data.</text>
</comment>
<name>A0A9Q4C3P9_9EURY</name>
<sequence>MPLDPVHVDGIDSLARRIRDDYDDPDESGDVDQLWSFLDPLRDDGRAVLEPVGDLRRRAVSLQDIALIDDEFPSQHGVDAGTLNPRSFTNGLTVDVAHAAAASVPSDLDLHRRRTIVTAAQSPNHRVELPDDWLSFDDDATDGRVVQAPRDTDNPREAVHVFALYLSESTHLGKTLDAAEDLVYIDGPLYPLALLRWLGVDPAFGRTDLTGEILSNYFGTYDDALEDSTPVVGFVKNPSSSRVVSRLRETDAPPVPWSDDAGFFRYFLSTDANDLTFTNWFVSRLYTDQLFDVAPPEAPDDDYLPAVMYVHDPRHGTVHRAEAPYGFVRDDATREALTRQTLKEVAVSRVPRAVARADSLARVTPDQREGIVRRFEEAFDAVEETNYNRDRWGYVRSSTGLTL</sequence>
<dbReference type="AlphaFoldDB" id="A0A9Q4C3P9"/>
<organism evidence="2 3">
    <name type="scientific">Halorutilus salinus</name>
    <dbReference type="NCBI Taxonomy" id="2487751"/>
    <lineage>
        <taxon>Archaea</taxon>
        <taxon>Methanobacteriati</taxon>
        <taxon>Methanobacteriota</taxon>
        <taxon>Stenosarchaea group</taxon>
        <taxon>Halobacteria</taxon>
        <taxon>Halorutilales</taxon>
        <taxon>Halorutilaceae</taxon>
        <taxon>Halorutilus</taxon>
    </lineage>
</organism>
<keyword evidence="3" id="KW-1185">Reference proteome</keyword>
<dbReference type="SMART" id="SM00933">
    <property type="entry name" value="NurA"/>
    <property type="match status" value="1"/>
</dbReference>
<accession>A0A9Q4C3P9</accession>
<evidence type="ECO:0000259" key="1">
    <source>
        <dbReference type="SMART" id="SM00933"/>
    </source>
</evidence>
<proteinExistence type="predicted"/>
<protein>
    <submittedName>
        <fullName evidence="2">DNA double-strand break repair nuclease NurA</fullName>
    </submittedName>
</protein>
<evidence type="ECO:0000313" key="2">
    <source>
        <dbReference type="EMBL" id="MCX2818399.1"/>
    </source>
</evidence>
<gene>
    <name evidence="2" type="ORF">EGH25_03405</name>
</gene>
<dbReference type="EMBL" id="RKLV01000003">
    <property type="protein sequence ID" value="MCX2818399.1"/>
    <property type="molecule type" value="Genomic_DNA"/>
</dbReference>
<dbReference type="InterPro" id="IPR018977">
    <property type="entry name" value="NurA_domain"/>
</dbReference>
<feature type="domain" description="NurA" evidence="1">
    <location>
        <begin position="73"/>
        <end position="363"/>
    </location>
</feature>
<dbReference type="RefSeq" id="WP_266086221.1">
    <property type="nucleotide sequence ID" value="NZ_RKLV01000003.1"/>
</dbReference>
<evidence type="ECO:0000313" key="3">
    <source>
        <dbReference type="Proteomes" id="UP001149411"/>
    </source>
</evidence>
<dbReference type="Pfam" id="PF09376">
    <property type="entry name" value="NurA"/>
    <property type="match status" value="1"/>
</dbReference>